<protein>
    <submittedName>
        <fullName evidence="1">DNA primase</fullName>
    </submittedName>
</protein>
<evidence type="ECO:0000313" key="1">
    <source>
        <dbReference type="WBParaSite" id="SSLN_0000463201-mRNA-1"/>
    </source>
</evidence>
<dbReference type="WBParaSite" id="SSLN_0000463201-mRNA-1">
    <property type="protein sequence ID" value="SSLN_0000463201-mRNA-1"/>
    <property type="gene ID" value="SSLN_0000463201"/>
</dbReference>
<organism evidence="1">
    <name type="scientific">Schistocephalus solidus</name>
    <name type="common">Tapeworm</name>
    <dbReference type="NCBI Taxonomy" id="70667"/>
    <lineage>
        <taxon>Eukaryota</taxon>
        <taxon>Metazoa</taxon>
        <taxon>Spiralia</taxon>
        <taxon>Lophotrochozoa</taxon>
        <taxon>Platyhelminthes</taxon>
        <taxon>Cestoda</taxon>
        <taxon>Eucestoda</taxon>
        <taxon>Diphyllobothriidea</taxon>
        <taxon>Diphyllobothriidae</taxon>
        <taxon>Schistocephalus</taxon>
    </lineage>
</organism>
<proteinExistence type="predicted"/>
<sequence>LIAPHDILIKMAALFVEGKNDSQSLYFAYLYGCKIVLS</sequence>
<accession>A0A183SJT2</accession>
<reference evidence="1" key="1">
    <citation type="submission" date="2016-06" db="UniProtKB">
        <authorList>
            <consortium name="WormBaseParasite"/>
        </authorList>
    </citation>
    <scope>IDENTIFICATION</scope>
</reference>
<name>A0A183SJT2_SCHSO</name>
<dbReference type="AlphaFoldDB" id="A0A183SJT2"/>